<keyword evidence="3" id="KW-0233">DNA recombination</keyword>
<dbReference type="PANTHER" id="PTHR30349:SF41">
    <property type="entry name" value="INTEGRASE_RECOMBINASE PROTEIN MJ0367-RELATED"/>
    <property type="match status" value="1"/>
</dbReference>
<name>A0A8E6B7L8_9BACT</name>
<dbReference type="InterPro" id="IPR002104">
    <property type="entry name" value="Integrase_catalytic"/>
</dbReference>
<dbReference type="KEGG" id="tsph:KIH39_04730"/>
<keyword evidence="6" id="KW-1185">Reference proteome</keyword>
<evidence type="ECO:0000313" key="5">
    <source>
        <dbReference type="EMBL" id="QVL33226.1"/>
    </source>
</evidence>
<reference evidence="5" key="1">
    <citation type="submission" date="2021-05" db="EMBL/GenBank/DDBJ databases">
        <title>Complete genome sequence of the cellulolytic planctomycete Telmatocola sphagniphila SP2T and characterization of the first cellulase from planctomycetes.</title>
        <authorList>
            <person name="Rakitin A.L."/>
            <person name="Beletsky A.V."/>
            <person name="Naumoff D.G."/>
            <person name="Kulichevskaya I.S."/>
            <person name="Mardanov A.V."/>
            <person name="Ravin N.V."/>
            <person name="Dedysh S.N."/>
        </authorList>
    </citation>
    <scope>NUCLEOTIDE SEQUENCE</scope>
    <source>
        <strain evidence="5">SP2T</strain>
    </source>
</reference>
<dbReference type="RefSeq" id="WP_213498116.1">
    <property type="nucleotide sequence ID" value="NZ_CP074694.1"/>
</dbReference>
<evidence type="ECO:0000256" key="2">
    <source>
        <dbReference type="ARBA" id="ARBA00023125"/>
    </source>
</evidence>
<gene>
    <name evidence="5" type="ORF">KIH39_04730</name>
</gene>
<dbReference type="InterPro" id="IPR050090">
    <property type="entry name" value="Tyrosine_recombinase_XerCD"/>
</dbReference>
<proteinExistence type="inferred from homology"/>
<dbReference type="GO" id="GO:0015074">
    <property type="term" value="P:DNA integration"/>
    <property type="evidence" value="ECO:0007669"/>
    <property type="project" value="InterPro"/>
</dbReference>
<dbReference type="GO" id="GO:0006310">
    <property type="term" value="P:DNA recombination"/>
    <property type="evidence" value="ECO:0007669"/>
    <property type="project" value="UniProtKB-KW"/>
</dbReference>
<organism evidence="5 6">
    <name type="scientific">Telmatocola sphagniphila</name>
    <dbReference type="NCBI Taxonomy" id="1123043"/>
    <lineage>
        <taxon>Bacteria</taxon>
        <taxon>Pseudomonadati</taxon>
        <taxon>Planctomycetota</taxon>
        <taxon>Planctomycetia</taxon>
        <taxon>Gemmatales</taxon>
        <taxon>Gemmataceae</taxon>
    </lineage>
</organism>
<dbReference type="PANTHER" id="PTHR30349">
    <property type="entry name" value="PHAGE INTEGRASE-RELATED"/>
    <property type="match status" value="1"/>
</dbReference>
<dbReference type="InterPro" id="IPR013762">
    <property type="entry name" value="Integrase-like_cat_sf"/>
</dbReference>
<dbReference type="PROSITE" id="PS51898">
    <property type="entry name" value="TYR_RECOMBINASE"/>
    <property type="match status" value="1"/>
</dbReference>
<sequence length="280" mass="31409">MGKSDAHRNFFAIKTLVLYCGAMPAESFRVQHVEHITNEFCKMRARTRTYKSNVCDGRPYSRQYVTKLLGCIRQCWRYLALHDYVSADCAAKVTLAVRAAKKNASPSLPPTRPVSAEAVRATVQFLPPAIADMVSVQIATGMRTGELVSMTWEAIDSSGSTWIYAPPKHKNSWRGHQRRIYLPDELQEILRKYPNAGAGQTLWGVPFDRYYRHLRTAQEKAGVEPWRPYQLRHAAATEILKRKGAEAAKFLLGHAGGGLLKLYTGSEPENMSRSGKLNAV</sequence>
<protein>
    <submittedName>
        <fullName evidence="5">Tyrosine-type recombinase/integrase</fullName>
    </submittedName>
</protein>
<keyword evidence="2" id="KW-0238">DNA-binding</keyword>
<dbReference type="Pfam" id="PF00589">
    <property type="entry name" value="Phage_integrase"/>
    <property type="match status" value="1"/>
</dbReference>
<evidence type="ECO:0000259" key="4">
    <source>
        <dbReference type="PROSITE" id="PS51898"/>
    </source>
</evidence>
<dbReference type="InterPro" id="IPR011010">
    <property type="entry name" value="DNA_brk_join_enz"/>
</dbReference>
<dbReference type="EMBL" id="CP074694">
    <property type="protein sequence ID" value="QVL33226.1"/>
    <property type="molecule type" value="Genomic_DNA"/>
</dbReference>
<dbReference type="Proteomes" id="UP000676194">
    <property type="component" value="Chromosome"/>
</dbReference>
<dbReference type="GO" id="GO:0003677">
    <property type="term" value="F:DNA binding"/>
    <property type="evidence" value="ECO:0007669"/>
    <property type="project" value="UniProtKB-KW"/>
</dbReference>
<dbReference type="SUPFAM" id="SSF56349">
    <property type="entry name" value="DNA breaking-rejoining enzymes"/>
    <property type="match status" value="1"/>
</dbReference>
<evidence type="ECO:0000256" key="1">
    <source>
        <dbReference type="ARBA" id="ARBA00008857"/>
    </source>
</evidence>
<accession>A0A8E6B7L8</accession>
<dbReference type="AlphaFoldDB" id="A0A8E6B7L8"/>
<evidence type="ECO:0000256" key="3">
    <source>
        <dbReference type="ARBA" id="ARBA00023172"/>
    </source>
</evidence>
<dbReference type="Gene3D" id="1.10.443.10">
    <property type="entry name" value="Intergrase catalytic core"/>
    <property type="match status" value="1"/>
</dbReference>
<comment type="similarity">
    <text evidence="1">Belongs to the 'phage' integrase family.</text>
</comment>
<evidence type="ECO:0000313" key="6">
    <source>
        <dbReference type="Proteomes" id="UP000676194"/>
    </source>
</evidence>
<feature type="domain" description="Tyr recombinase" evidence="4">
    <location>
        <begin position="109"/>
        <end position="276"/>
    </location>
</feature>